<sequence>MAEMRTLENEYLIVEVNDAGAELSRVYDKKKEREVLWNADAKYWGRHAPILFPFVGKLNGGVYRYDGAEYAMGAHGFARDSEFECVELSAAAVTHRLVSTEATKKNYPFDFELLVTHRIVENHISVEWTVRNTGVKTLYYSIGGHPAFNVDSVMGCRLVFEGMDSLSCTGIDLPTGTADAEHPVTLALPDQVYTVNEHTFDADTMVFDEGQVKKVSLEEADGTRRVTLICPDARHVGIWSPVQKHAPFICLEPWLGRCDNKGFTGELKDKYGEQSLEAGEIFRTAYKIVVEE</sequence>
<dbReference type="CDD" id="cd09024">
    <property type="entry name" value="Aldose_epim_lacX"/>
    <property type="match status" value="1"/>
</dbReference>
<dbReference type="PANTHER" id="PTHR11122">
    <property type="entry name" value="APOSPORY-ASSOCIATED PROTEIN C-RELATED"/>
    <property type="match status" value="1"/>
</dbReference>
<dbReference type="Pfam" id="PF01263">
    <property type="entry name" value="Aldose_epim"/>
    <property type="match status" value="1"/>
</dbReference>
<evidence type="ECO:0000313" key="2">
    <source>
        <dbReference type="Proteomes" id="UP000649345"/>
    </source>
</evidence>
<comment type="caution">
    <text evidence="1">The sequence shown here is derived from an EMBL/GenBank/DDBJ whole genome shotgun (WGS) entry which is preliminary data.</text>
</comment>
<reference evidence="1" key="1">
    <citation type="submission" date="2020-08" db="EMBL/GenBank/DDBJ databases">
        <title>Genome public.</title>
        <authorList>
            <person name="Liu C."/>
            <person name="Sun Q."/>
        </authorList>
    </citation>
    <scope>NUCLEOTIDE SEQUENCE</scope>
    <source>
        <strain evidence="1">NSJ-68</strain>
    </source>
</reference>
<evidence type="ECO:0000313" key="1">
    <source>
        <dbReference type="EMBL" id="MBC5658847.1"/>
    </source>
</evidence>
<dbReference type="GO" id="GO:0030246">
    <property type="term" value="F:carbohydrate binding"/>
    <property type="evidence" value="ECO:0007669"/>
    <property type="project" value="InterPro"/>
</dbReference>
<dbReference type="EMBL" id="JACOOR010000002">
    <property type="protein sequence ID" value="MBC5658847.1"/>
    <property type="molecule type" value="Genomic_DNA"/>
</dbReference>
<dbReference type="InterPro" id="IPR037481">
    <property type="entry name" value="LacX"/>
</dbReference>
<accession>A0A923LB14</accession>
<dbReference type="SUPFAM" id="SSF74650">
    <property type="entry name" value="Galactose mutarotase-like"/>
    <property type="match status" value="1"/>
</dbReference>
<dbReference type="RefSeq" id="WP_186873220.1">
    <property type="nucleotide sequence ID" value="NZ_JACOOR010000002.1"/>
</dbReference>
<proteinExistence type="predicted"/>
<name>A0A923LB14_9FIRM</name>
<dbReference type="GO" id="GO:0016853">
    <property type="term" value="F:isomerase activity"/>
    <property type="evidence" value="ECO:0007669"/>
    <property type="project" value="InterPro"/>
</dbReference>
<dbReference type="InterPro" id="IPR011013">
    <property type="entry name" value="Gal_mutarotase_sf_dom"/>
</dbReference>
<dbReference type="PANTHER" id="PTHR11122:SF13">
    <property type="entry name" value="GLUCOSE-6-PHOSPHATE 1-EPIMERASE"/>
    <property type="match status" value="1"/>
</dbReference>
<dbReference type="Gene3D" id="2.70.98.10">
    <property type="match status" value="1"/>
</dbReference>
<dbReference type="GO" id="GO:0005975">
    <property type="term" value="P:carbohydrate metabolic process"/>
    <property type="evidence" value="ECO:0007669"/>
    <property type="project" value="InterPro"/>
</dbReference>
<dbReference type="AlphaFoldDB" id="A0A923LB14"/>
<keyword evidence="2" id="KW-1185">Reference proteome</keyword>
<protein>
    <submittedName>
        <fullName evidence="1">Aldose 1-epimerase family protein</fullName>
    </submittedName>
</protein>
<dbReference type="Proteomes" id="UP000649345">
    <property type="component" value="Unassembled WGS sequence"/>
</dbReference>
<dbReference type="InterPro" id="IPR014718">
    <property type="entry name" value="GH-type_carb-bd"/>
</dbReference>
<gene>
    <name evidence="1" type="ORF">H8S44_03555</name>
</gene>
<organism evidence="1 2">
    <name type="scientific">Anaerosacchariphilus hominis</name>
    <dbReference type="NCBI Taxonomy" id="2763017"/>
    <lineage>
        <taxon>Bacteria</taxon>
        <taxon>Bacillati</taxon>
        <taxon>Bacillota</taxon>
        <taxon>Clostridia</taxon>
        <taxon>Lachnospirales</taxon>
        <taxon>Lachnospiraceae</taxon>
        <taxon>Anaerosacchariphilus</taxon>
    </lineage>
</organism>
<dbReference type="InterPro" id="IPR008183">
    <property type="entry name" value="Aldose_1/G6P_1-epimerase"/>
</dbReference>